<evidence type="ECO:0000256" key="4">
    <source>
        <dbReference type="ARBA" id="ARBA00022801"/>
    </source>
</evidence>
<feature type="transmembrane region" description="Helical" evidence="7">
    <location>
        <begin position="100"/>
        <end position="120"/>
    </location>
</feature>
<name>A0ABQ6M5H9_9STRA</name>
<dbReference type="PANTHER" id="PTHR46187:SF3">
    <property type="entry name" value="ALKALINE CERAMIDASE 3"/>
    <property type="match status" value="1"/>
</dbReference>
<feature type="transmembrane region" description="Helical" evidence="7">
    <location>
        <begin position="272"/>
        <end position="294"/>
    </location>
</feature>
<dbReference type="Pfam" id="PF05875">
    <property type="entry name" value="Ceramidase"/>
    <property type="match status" value="1"/>
</dbReference>
<feature type="transmembrane region" description="Helical" evidence="7">
    <location>
        <begin position="156"/>
        <end position="176"/>
    </location>
</feature>
<evidence type="ECO:0000256" key="2">
    <source>
        <dbReference type="ARBA" id="ARBA00009780"/>
    </source>
</evidence>
<sequence>MAPATNAEIASVLAKAGTALNPQGGLPVSTNRLSKFEAEGHDHPGFWGEQTSTIDWCERNYVVTPYIAEFWNTISNSAFILVGLMGMVQAIRHRYEPRFVLIGLGIMIVGFGSSAFHGTLLFEYQMADELPMIWSIMVWNYAMFLCESTKTTVKHTVTATICATYAIVYSVMHVYFAFTTTFQLNFALMTLISGYILHRQCCEHTGASFIPFVRVRKRLPSEHFNTKEIQNLYSLCWHYAVVITSALAVWLIDQHACDVLHNLPFGIPNPQLHAWWHVLCGYNCHLGLQLSIGLREKVLNKTRLPQTIWYGEVWPITNRGGKDEKSED</sequence>
<evidence type="ECO:0000256" key="1">
    <source>
        <dbReference type="ARBA" id="ARBA00004141"/>
    </source>
</evidence>
<evidence type="ECO:0000313" key="8">
    <source>
        <dbReference type="EMBL" id="GMI19894.1"/>
    </source>
</evidence>
<comment type="caution">
    <text evidence="8">The sequence shown here is derived from an EMBL/GenBank/DDBJ whole genome shotgun (WGS) entry which is preliminary data.</text>
</comment>
<evidence type="ECO:0000256" key="6">
    <source>
        <dbReference type="ARBA" id="ARBA00023136"/>
    </source>
</evidence>
<gene>
    <name evidence="8" type="ORF">TeGR_g10727</name>
</gene>
<keyword evidence="5 7" id="KW-1133">Transmembrane helix</keyword>
<evidence type="ECO:0000313" key="9">
    <source>
        <dbReference type="Proteomes" id="UP001165060"/>
    </source>
</evidence>
<comment type="subcellular location">
    <subcellularLocation>
        <location evidence="1">Membrane</location>
        <topology evidence="1">Multi-pass membrane protein</topology>
    </subcellularLocation>
</comment>
<dbReference type="EMBL" id="BRYB01003744">
    <property type="protein sequence ID" value="GMI19894.1"/>
    <property type="molecule type" value="Genomic_DNA"/>
</dbReference>
<evidence type="ECO:0000256" key="7">
    <source>
        <dbReference type="SAM" id="Phobius"/>
    </source>
</evidence>
<comment type="similarity">
    <text evidence="2">Belongs to the alkaline ceramidase family.</text>
</comment>
<accession>A0ABQ6M5H9</accession>
<evidence type="ECO:0008006" key="10">
    <source>
        <dbReference type="Google" id="ProtNLM"/>
    </source>
</evidence>
<keyword evidence="9" id="KW-1185">Reference proteome</keyword>
<keyword evidence="4" id="KW-0378">Hydrolase</keyword>
<organism evidence="8 9">
    <name type="scientific">Tetraparma gracilis</name>
    <dbReference type="NCBI Taxonomy" id="2962635"/>
    <lineage>
        <taxon>Eukaryota</taxon>
        <taxon>Sar</taxon>
        <taxon>Stramenopiles</taxon>
        <taxon>Ochrophyta</taxon>
        <taxon>Bolidophyceae</taxon>
        <taxon>Parmales</taxon>
        <taxon>Triparmaceae</taxon>
        <taxon>Tetraparma</taxon>
    </lineage>
</organism>
<proteinExistence type="inferred from homology"/>
<protein>
    <recommendedName>
        <fullName evidence="10">Alkaline phytoceramidase</fullName>
    </recommendedName>
</protein>
<dbReference type="Proteomes" id="UP001165060">
    <property type="component" value="Unassembled WGS sequence"/>
</dbReference>
<dbReference type="InterPro" id="IPR008901">
    <property type="entry name" value="ACER"/>
</dbReference>
<keyword evidence="6 7" id="KW-0472">Membrane</keyword>
<evidence type="ECO:0000256" key="5">
    <source>
        <dbReference type="ARBA" id="ARBA00022989"/>
    </source>
</evidence>
<dbReference type="PANTHER" id="PTHR46187">
    <property type="entry name" value="ALKALINE CERAMIDASE 3"/>
    <property type="match status" value="1"/>
</dbReference>
<reference evidence="8 9" key="1">
    <citation type="journal article" date="2023" name="Commun. Biol.">
        <title>Genome analysis of Parmales, the sister group of diatoms, reveals the evolutionary specialization of diatoms from phago-mixotrophs to photoautotrophs.</title>
        <authorList>
            <person name="Ban H."/>
            <person name="Sato S."/>
            <person name="Yoshikawa S."/>
            <person name="Yamada K."/>
            <person name="Nakamura Y."/>
            <person name="Ichinomiya M."/>
            <person name="Sato N."/>
            <person name="Blanc-Mathieu R."/>
            <person name="Endo H."/>
            <person name="Kuwata A."/>
            <person name="Ogata H."/>
        </authorList>
    </citation>
    <scope>NUCLEOTIDE SEQUENCE [LARGE SCALE GENOMIC DNA]</scope>
</reference>
<feature type="transmembrane region" description="Helical" evidence="7">
    <location>
        <begin position="232"/>
        <end position="252"/>
    </location>
</feature>
<keyword evidence="3 7" id="KW-0812">Transmembrane</keyword>
<evidence type="ECO:0000256" key="3">
    <source>
        <dbReference type="ARBA" id="ARBA00022692"/>
    </source>
</evidence>